<organism evidence="5 6">
    <name type="scientific">Dyadobacter fermentans</name>
    <dbReference type="NCBI Taxonomy" id="94254"/>
    <lineage>
        <taxon>Bacteria</taxon>
        <taxon>Pseudomonadati</taxon>
        <taxon>Bacteroidota</taxon>
        <taxon>Cytophagia</taxon>
        <taxon>Cytophagales</taxon>
        <taxon>Spirosomataceae</taxon>
        <taxon>Dyadobacter</taxon>
    </lineage>
</organism>
<keyword evidence="3" id="KW-1133">Transmembrane helix</keyword>
<protein>
    <recommendedName>
        <fullName evidence="4">HIRAN domain-containing protein</fullName>
    </recommendedName>
</protein>
<dbReference type="InterPro" id="IPR014905">
    <property type="entry name" value="HIRAN"/>
</dbReference>
<keyword evidence="3" id="KW-0812">Transmembrane</keyword>
<keyword evidence="3" id="KW-0472">Membrane</keyword>
<comment type="caution">
    <text evidence="5">The sequence shown here is derived from an EMBL/GenBank/DDBJ whole genome shotgun (WGS) entry which is preliminary data.</text>
</comment>
<evidence type="ECO:0000259" key="4">
    <source>
        <dbReference type="Pfam" id="PF08797"/>
    </source>
</evidence>
<evidence type="ECO:0000313" key="6">
    <source>
        <dbReference type="Proteomes" id="UP001264980"/>
    </source>
</evidence>
<evidence type="ECO:0000256" key="1">
    <source>
        <dbReference type="ARBA" id="ARBA00022723"/>
    </source>
</evidence>
<reference evidence="5 6" key="1">
    <citation type="submission" date="2023-07" db="EMBL/GenBank/DDBJ databases">
        <title>Sorghum-associated microbial communities from plants grown in Nebraska, USA.</title>
        <authorList>
            <person name="Schachtman D."/>
        </authorList>
    </citation>
    <scope>NUCLEOTIDE SEQUENCE [LARGE SCALE GENOMIC DNA]</scope>
    <source>
        <strain evidence="5 6">BE57</strain>
    </source>
</reference>
<keyword evidence="6" id="KW-1185">Reference proteome</keyword>
<dbReference type="EMBL" id="JAVDTI010000008">
    <property type="protein sequence ID" value="MDR6808880.1"/>
    <property type="molecule type" value="Genomic_DNA"/>
</dbReference>
<dbReference type="Proteomes" id="UP001264980">
    <property type="component" value="Unassembled WGS sequence"/>
</dbReference>
<dbReference type="Pfam" id="PF08797">
    <property type="entry name" value="HIRAN"/>
    <property type="match status" value="1"/>
</dbReference>
<keyword evidence="2" id="KW-0378">Hydrolase</keyword>
<name>A0ABU1R7G2_9BACT</name>
<evidence type="ECO:0000256" key="3">
    <source>
        <dbReference type="SAM" id="Phobius"/>
    </source>
</evidence>
<feature type="domain" description="HIRAN" evidence="4">
    <location>
        <begin position="37"/>
        <end position="92"/>
    </location>
</feature>
<evidence type="ECO:0000256" key="2">
    <source>
        <dbReference type="ARBA" id="ARBA00022801"/>
    </source>
</evidence>
<evidence type="ECO:0000313" key="5">
    <source>
        <dbReference type="EMBL" id="MDR6808880.1"/>
    </source>
</evidence>
<proteinExistence type="predicted"/>
<gene>
    <name evidence="5" type="ORF">J2W84_005945</name>
</gene>
<accession>A0ABU1R7G2</accession>
<keyword evidence="1" id="KW-0479">Metal-binding</keyword>
<dbReference type="RefSeq" id="WP_309991452.1">
    <property type="nucleotide sequence ID" value="NZ_JAVDTI010000008.1"/>
</dbReference>
<feature type="transmembrane region" description="Helical" evidence="3">
    <location>
        <begin position="158"/>
        <end position="182"/>
    </location>
</feature>
<dbReference type="Gene3D" id="3.30.70.2330">
    <property type="match status" value="1"/>
</dbReference>
<sequence length="185" mass="20820">MARKAYRSDNSVQAEIKMLADFGFDYADKAGIRYDSKSYRLVREKFNPYDANAIVLYINQVKIGYVERGVAKLIAPQMDEGDVFSARHVHSTKGNHYEEKFDNKYNDGYYRNLTVQIYNESAISRDKGQPLPTEVTNSLSTLLRNPSLSDKHNERDRVGGGGCGCMVLMVALSGLASLILVFTLF</sequence>